<dbReference type="GeneTree" id="ENSGT00610000086460"/>
<name>A0A8C2Z1Y9_CYCLU</name>
<accession>A0A8C2Z1Y9</accession>
<evidence type="ECO:0000313" key="1">
    <source>
        <dbReference type="Ensembl" id="ENSCLMP00005014057.1"/>
    </source>
</evidence>
<sequence length="172" mass="18883">CMCVCVCVCSLAWRRLRMTRGTKIMGLEHVRCFKCLSIHSLNLDCHGANPKQCPEAEVPDNGGLACVTVANRRYCKPLCEHGYDFAFLRRSRPYEECSAQTRFQWQTQYVGGNKLAVCHVSGVKTAYFPKDQDCLTTKTSNGLQSGVIVDLTAELMAAGVHGAPQSACLVCG</sequence>
<reference evidence="1" key="1">
    <citation type="submission" date="2025-08" db="UniProtKB">
        <authorList>
            <consortium name="Ensembl"/>
        </authorList>
    </citation>
    <scope>IDENTIFICATION</scope>
</reference>
<dbReference type="Proteomes" id="UP000694565">
    <property type="component" value="Unplaced"/>
</dbReference>
<proteinExistence type="predicted"/>
<reference evidence="1" key="2">
    <citation type="submission" date="2025-09" db="UniProtKB">
        <authorList>
            <consortium name="Ensembl"/>
        </authorList>
    </citation>
    <scope>IDENTIFICATION</scope>
</reference>
<dbReference type="Ensembl" id="ENSCLMT00005015006.1">
    <property type="protein sequence ID" value="ENSCLMP00005014057.1"/>
    <property type="gene ID" value="ENSCLMG00005007433.1"/>
</dbReference>
<evidence type="ECO:0000313" key="2">
    <source>
        <dbReference type="Proteomes" id="UP000694565"/>
    </source>
</evidence>
<dbReference type="AlphaFoldDB" id="A0A8C2Z1Y9"/>
<protein>
    <submittedName>
        <fullName evidence="1">Si:ch1073-126c3.2</fullName>
    </submittedName>
</protein>
<keyword evidence="2" id="KW-1185">Reference proteome</keyword>
<organism evidence="1 2">
    <name type="scientific">Cyclopterus lumpus</name>
    <name type="common">Lumpsucker</name>
    <dbReference type="NCBI Taxonomy" id="8103"/>
    <lineage>
        <taxon>Eukaryota</taxon>
        <taxon>Metazoa</taxon>
        <taxon>Chordata</taxon>
        <taxon>Craniata</taxon>
        <taxon>Vertebrata</taxon>
        <taxon>Euteleostomi</taxon>
        <taxon>Actinopterygii</taxon>
        <taxon>Neopterygii</taxon>
        <taxon>Teleostei</taxon>
        <taxon>Neoteleostei</taxon>
        <taxon>Acanthomorphata</taxon>
        <taxon>Eupercaria</taxon>
        <taxon>Perciformes</taxon>
        <taxon>Cottioidei</taxon>
        <taxon>Cottales</taxon>
        <taxon>Cyclopteridae</taxon>
        <taxon>Cyclopterus</taxon>
    </lineage>
</organism>